<evidence type="ECO:0000313" key="2">
    <source>
        <dbReference type="EMBL" id="SHJ26194.1"/>
    </source>
</evidence>
<keyword evidence="3" id="KW-1185">Reference proteome</keyword>
<organism evidence="2 3">
    <name type="scientific">Tessaracoccus bendigoensis DSM 12906</name>
    <dbReference type="NCBI Taxonomy" id="1123357"/>
    <lineage>
        <taxon>Bacteria</taxon>
        <taxon>Bacillati</taxon>
        <taxon>Actinomycetota</taxon>
        <taxon>Actinomycetes</taxon>
        <taxon>Propionibacteriales</taxon>
        <taxon>Propionibacteriaceae</taxon>
        <taxon>Tessaracoccus</taxon>
    </lineage>
</organism>
<dbReference type="InterPro" id="IPR024072">
    <property type="entry name" value="DHFR-like_dom_sf"/>
</dbReference>
<protein>
    <submittedName>
        <fullName evidence="2">Dihydrofolate reductase</fullName>
    </submittedName>
</protein>
<dbReference type="GO" id="GO:0008703">
    <property type="term" value="F:5-amino-6-(5-phosphoribosylamino)uracil reductase activity"/>
    <property type="evidence" value="ECO:0007669"/>
    <property type="project" value="InterPro"/>
</dbReference>
<dbReference type="Pfam" id="PF01872">
    <property type="entry name" value="RibD_C"/>
    <property type="match status" value="1"/>
</dbReference>
<gene>
    <name evidence="2" type="ORF">SAMN02745244_02075</name>
</gene>
<dbReference type="InterPro" id="IPR002734">
    <property type="entry name" value="RibDG_C"/>
</dbReference>
<dbReference type="OrthoDB" id="3726237at2"/>
<dbReference type="EMBL" id="FQZG01000035">
    <property type="protein sequence ID" value="SHJ26194.1"/>
    <property type="molecule type" value="Genomic_DNA"/>
</dbReference>
<dbReference type="Proteomes" id="UP000184512">
    <property type="component" value="Unassembled WGS sequence"/>
</dbReference>
<dbReference type="STRING" id="1123357.SAMN02745244_02075"/>
<dbReference type="Gene3D" id="3.40.430.10">
    <property type="entry name" value="Dihydrofolate Reductase, subunit A"/>
    <property type="match status" value="1"/>
</dbReference>
<name>A0A1M6HVQ6_9ACTN</name>
<dbReference type="SUPFAM" id="SSF53597">
    <property type="entry name" value="Dihydrofolate reductase-like"/>
    <property type="match status" value="1"/>
</dbReference>
<evidence type="ECO:0000313" key="3">
    <source>
        <dbReference type="Proteomes" id="UP000184512"/>
    </source>
</evidence>
<dbReference type="AlphaFoldDB" id="A0A1M6HVQ6"/>
<feature type="domain" description="Bacterial bifunctional deaminase-reductase C-terminal" evidence="1">
    <location>
        <begin position="5"/>
        <end position="173"/>
    </location>
</feature>
<proteinExistence type="predicted"/>
<dbReference type="RefSeq" id="WP_073187918.1">
    <property type="nucleotide sequence ID" value="NZ_FQZG01000035.1"/>
</dbReference>
<evidence type="ECO:0000259" key="1">
    <source>
        <dbReference type="Pfam" id="PF01872"/>
    </source>
</evidence>
<accession>A0A1M6HVQ6</accession>
<sequence length="187" mass="20469">MDGTLLVDFITSLDGYGAATGWPGLWGREGPEYLAWLESQPEHHWPLLMGANTYRMMFELAAAGEPGTEALAGMQKYVVSSTLLEPFDWPNTLLIDKEPMIAVQDLLESGVNLRTLGSLTLCRSLLAEGLVGRFRVGIFPVITGATGSDRIYDGFPDVALELLESRTLDGRIQILDYRPTVLQSPPG</sequence>
<dbReference type="GO" id="GO:0009231">
    <property type="term" value="P:riboflavin biosynthetic process"/>
    <property type="evidence" value="ECO:0007669"/>
    <property type="project" value="InterPro"/>
</dbReference>
<reference evidence="3" key="1">
    <citation type="submission" date="2016-11" db="EMBL/GenBank/DDBJ databases">
        <authorList>
            <person name="Varghese N."/>
            <person name="Submissions S."/>
        </authorList>
    </citation>
    <scope>NUCLEOTIDE SEQUENCE [LARGE SCALE GENOMIC DNA]</scope>
    <source>
        <strain evidence="3">DSM 12906</strain>
    </source>
</reference>